<comment type="caution">
    <text evidence="1">The sequence shown here is derived from an EMBL/GenBank/DDBJ whole genome shotgun (WGS) entry which is preliminary data.</text>
</comment>
<dbReference type="AlphaFoldDB" id="A0A9D9GS59"/>
<evidence type="ECO:0000313" key="2">
    <source>
        <dbReference type="Proteomes" id="UP000823629"/>
    </source>
</evidence>
<dbReference type="EMBL" id="JADING010000098">
    <property type="protein sequence ID" value="MBO8414519.1"/>
    <property type="molecule type" value="Genomic_DNA"/>
</dbReference>
<reference evidence="1" key="1">
    <citation type="submission" date="2020-10" db="EMBL/GenBank/DDBJ databases">
        <authorList>
            <person name="Gilroy R."/>
        </authorList>
    </citation>
    <scope>NUCLEOTIDE SEQUENCE</scope>
    <source>
        <strain evidence="1">1748</strain>
    </source>
</reference>
<gene>
    <name evidence="1" type="ORF">IAC78_03505</name>
</gene>
<evidence type="ECO:0000313" key="1">
    <source>
        <dbReference type="EMBL" id="MBO8414519.1"/>
    </source>
</evidence>
<protein>
    <submittedName>
        <fullName evidence="1">Uncharacterized protein</fullName>
    </submittedName>
</protein>
<organism evidence="1 2">
    <name type="scientific">Candidatus Scatoplasma merdavium</name>
    <dbReference type="NCBI Taxonomy" id="2840932"/>
    <lineage>
        <taxon>Bacteria</taxon>
        <taxon>Bacillati</taxon>
        <taxon>Bacillota</taxon>
        <taxon>Bacilli</taxon>
        <taxon>Bacillales</taxon>
        <taxon>Candidatus Scatoplasma</taxon>
    </lineage>
</organism>
<name>A0A9D9GS59_9BACL</name>
<dbReference type="Proteomes" id="UP000823629">
    <property type="component" value="Unassembled WGS sequence"/>
</dbReference>
<reference evidence="1" key="2">
    <citation type="journal article" date="2021" name="PeerJ">
        <title>Extensive microbial diversity within the chicken gut microbiome revealed by metagenomics and culture.</title>
        <authorList>
            <person name="Gilroy R."/>
            <person name="Ravi A."/>
            <person name="Getino M."/>
            <person name="Pursley I."/>
            <person name="Horton D.L."/>
            <person name="Alikhan N.F."/>
            <person name="Baker D."/>
            <person name="Gharbi K."/>
            <person name="Hall N."/>
            <person name="Watson M."/>
            <person name="Adriaenssens E.M."/>
            <person name="Foster-Nyarko E."/>
            <person name="Jarju S."/>
            <person name="Secka A."/>
            <person name="Antonio M."/>
            <person name="Oren A."/>
            <person name="Chaudhuri R.R."/>
            <person name="La Ragione R."/>
            <person name="Hildebrand F."/>
            <person name="Pallen M.J."/>
        </authorList>
    </citation>
    <scope>NUCLEOTIDE SEQUENCE</scope>
    <source>
        <strain evidence="1">1748</strain>
    </source>
</reference>
<accession>A0A9D9GS59</accession>
<sequence length="224" mass="25841">MENYANFIKKLNSFKFEEYAGISSREKMAVYTIYYLANNNIPTTFDNVCVACYKFFPEEFKLSSDYPEYPDIAGLNRTLMHLRPSERNLATGKPNTSYVLTEQGLALAKQVSDGLKGSAFTSNRNIANHDITKIKLSSKEYRDLTESNIYKEYLKNPNYSESIIWKLFKVIPFTRIDYLLSQCKKIKEYAKTIEDESCADLISKIELSLKAFSEKKKNTEKGLK</sequence>
<proteinExistence type="predicted"/>